<reference evidence="2" key="1">
    <citation type="journal article" date="2019" name="PLoS Negl. Trop. Dis.">
        <title>Revisiting the worldwide diversity of Leptospira species in the environment.</title>
        <authorList>
            <person name="Vincent A.T."/>
            <person name="Schiettekatte O."/>
            <person name="Bourhy P."/>
            <person name="Veyrier F.J."/>
            <person name="Picardeau M."/>
        </authorList>
    </citation>
    <scope>NUCLEOTIDE SEQUENCE [LARGE SCALE GENOMIC DNA]</scope>
    <source>
        <strain evidence="2">201702422</strain>
    </source>
</reference>
<feature type="domain" description="DUF2087" evidence="1">
    <location>
        <begin position="148"/>
        <end position="214"/>
    </location>
</feature>
<dbReference type="RefSeq" id="WP_135584419.1">
    <property type="nucleotide sequence ID" value="NZ_RQGO01000011.1"/>
</dbReference>
<comment type="caution">
    <text evidence="2">The sequence shown here is derived from an EMBL/GenBank/DDBJ whole genome shotgun (WGS) entry which is preliminary data.</text>
</comment>
<dbReference type="OrthoDB" id="9789954at2"/>
<gene>
    <name evidence="2" type="ORF">EHQ69_03355</name>
</gene>
<evidence type="ECO:0000259" key="1">
    <source>
        <dbReference type="Pfam" id="PF09860"/>
    </source>
</evidence>
<evidence type="ECO:0000313" key="3">
    <source>
        <dbReference type="Proteomes" id="UP000298263"/>
    </source>
</evidence>
<proteinExistence type="predicted"/>
<name>A0A4Z1A5Z9_9LEPT</name>
<evidence type="ECO:0000313" key="2">
    <source>
        <dbReference type="EMBL" id="TGL95141.1"/>
    </source>
</evidence>
<protein>
    <submittedName>
        <fullName evidence="2">DUF2087 domain-containing protein</fullName>
    </submittedName>
</protein>
<keyword evidence="3" id="KW-1185">Reference proteome</keyword>
<dbReference type="Proteomes" id="UP000298263">
    <property type="component" value="Unassembled WGS sequence"/>
</dbReference>
<dbReference type="EMBL" id="RQGP01000009">
    <property type="protein sequence ID" value="TGL95141.1"/>
    <property type="molecule type" value="Genomic_DNA"/>
</dbReference>
<accession>A0A4Z1A5Z9</accession>
<dbReference type="InterPro" id="IPR018656">
    <property type="entry name" value="DUF2087"/>
</dbReference>
<organism evidence="2 3">
    <name type="scientific">Leptospira congkakensis</name>
    <dbReference type="NCBI Taxonomy" id="2484932"/>
    <lineage>
        <taxon>Bacteria</taxon>
        <taxon>Pseudomonadati</taxon>
        <taxon>Spirochaetota</taxon>
        <taxon>Spirochaetia</taxon>
        <taxon>Leptospirales</taxon>
        <taxon>Leptospiraceae</taxon>
        <taxon>Leptospira</taxon>
    </lineage>
</organism>
<dbReference type="Pfam" id="PF09860">
    <property type="entry name" value="DUF2087"/>
    <property type="match status" value="1"/>
</dbReference>
<sequence length="218" mass="25843">MEKINISNSLIEVTNSYLNLLSKYKNATDSLSENLNKLYSICIYSEIKEIIDIKYDQNTDWKKFLIISKNESGEISRSMILNSISFNVKNNEPEINLTNIHGQSFNIKNYSLFLACTQTKNIFLNSKNLELLKNYLPIRKLFSNQNTLIEWPRKENLRNQILNYIALGLPETDIFNEKEINEYLSFYYHDYALLRRYLIDLKYLNRNQDGSKYFRQSV</sequence>
<dbReference type="AlphaFoldDB" id="A0A4Z1A5Z9"/>